<dbReference type="GO" id="GO:0005829">
    <property type="term" value="C:cytosol"/>
    <property type="evidence" value="ECO:0007669"/>
    <property type="project" value="TreeGrafter"/>
</dbReference>
<comment type="similarity">
    <text evidence="3">Belongs to the glycosyltransferase 9 family.</text>
</comment>
<dbReference type="PANTHER" id="PTHR30160:SF7">
    <property type="entry name" value="ADP-HEPTOSE--LPS HEPTOSYLTRANSFERASE 2"/>
    <property type="match status" value="1"/>
</dbReference>
<dbReference type="AlphaFoldDB" id="A0A3N1XSI6"/>
<dbReference type="NCBIfam" id="TIGR02195">
    <property type="entry name" value="heptsyl_trn_II"/>
    <property type="match status" value="1"/>
</dbReference>
<evidence type="ECO:0000256" key="1">
    <source>
        <dbReference type="ARBA" id="ARBA00022676"/>
    </source>
</evidence>
<dbReference type="SUPFAM" id="SSF53756">
    <property type="entry name" value="UDP-Glycosyltransferase/glycogen phosphorylase"/>
    <property type="match status" value="1"/>
</dbReference>
<dbReference type="Pfam" id="PF01075">
    <property type="entry name" value="Glyco_transf_9"/>
    <property type="match status" value="1"/>
</dbReference>
<comment type="caution">
    <text evidence="6">The sequence shown here is derived from an EMBL/GenBank/DDBJ whole genome shotgun (WGS) entry which is preliminary data.</text>
</comment>
<reference evidence="6 7" key="1">
    <citation type="submission" date="2018-11" db="EMBL/GenBank/DDBJ databases">
        <title>Genomic Encyclopedia of Type Strains, Phase IV (KMG-IV): sequencing the most valuable type-strain genomes for metagenomic binning, comparative biology and taxonomic classification.</title>
        <authorList>
            <person name="Goeker M."/>
        </authorList>
    </citation>
    <scope>NUCLEOTIDE SEQUENCE [LARGE SCALE GENOMIC DNA]</scope>
    <source>
        <strain evidence="6 7">DSM 100275</strain>
    </source>
</reference>
<dbReference type="CDD" id="cd03789">
    <property type="entry name" value="GT9_LPS_heptosyltransferase"/>
    <property type="match status" value="1"/>
</dbReference>
<dbReference type="InterPro" id="IPR011910">
    <property type="entry name" value="RfaF"/>
</dbReference>
<dbReference type="Gene3D" id="3.40.50.2000">
    <property type="entry name" value="Glycogen Phosphorylase B"/>
    <property type="match status" value="2"/>
</dbReference>
<keyword evidence="7" id="KW-1185">Reference proteome</keyword>
<evidence type="ECO:0000313" key="7">
    <source>
        <dbReference type="Proteomes" id="UP000276634"/>
    </source>
</evidence>
<evidence type="ECO:0000313" key="6">
    <source>
        <dbReference type="EMBL" id="ROR29605.1"/>
    </source>
</evidence>
<dbReference type="Proteomes" id="UP000276634">
    <property type="component" value="Unassembled WGS sequence"/>
</dbReference>
<dbReference type="EC" id="2.4.99.24" evidence="4"/>
<keyword evidence="1" id="KW-0328">Glycosyltransferase</keyword>
<name>A0A3N1XSI6_9GAMM</name>
<evidence type="ECO:0000256" key="2">
    <source>
        <dbReference type="ARBA" id="ARBA00022679"/>
    </source>
</evidence>
<dbReference type="InterPro" id="IPR051199">
    <property type="entry name" value="LPS_LOS_Heptosyltrfase"/>
</dbReference>
<comment type="catalytic activity">
    <reaction evidence="5">
        <text>an L-alpha-D-Hep-(1-&gt;5)-[alpha-Kdo-(2-&gt;4)]-alpha-Kdo-(2-&gt;6)-lipid A + ADP-L-glycero-beta-D-manno-heptose = an L-alpha-D-Hep-(1-&gt;3)-L-alpha-D-Hep-(1-&gt;5)-[alpha-Kdo-(2-&gt;4)]-alpha-Kdo-(2-&gt;6)-lipid A + ADP + H(+)</text>
        <dbReference type="Rhea" id="RHEA:74071"/>
        <dbReference type="ChEBI" id="CHEBI:15378"/>
        <dbReference type="ChEBI" id="CHEBI:61506"/>
        <dbReference type="ChEBI" id="CHEBI:193068"/>
        <dbReference type="ChEBI" id="CHEBI:193069"/>
        <dbReference type="ChEBI" id="CHEBI:456216"/>
        <dbReference type="EC" id="2.4.99.24"/>
    </reaction>
</comment>
<evidence type="ECO:0000256" key="4">
    <source>
        <dbReference type="ARBA" id="ARBA00044042"/>
    </source>
</evidence>
<protein>
    <recommendedName>
        <fullName evidence="4">lipopolysaccharide heptosyltransferase II</fullName>
        <ecNumber evidence="4">2.4.99.24</ecNumber>
    </recommendedName>
</protein>
<keyword evidence="2 6" id="KW-0808">Transferase</keyword>
<dbReference type="GO" id="GO:0009244">
    <property type="term" value="P:lipopolysaccharide core region biosynthetic process"/>
    <property type="evidence" value="ECO:0007669"/>
    <property type="project" value="TreeGrafter"/>
</dbReference>
<dbReference type="FunFam" id="3.40.50.2000:FF:000023">
    <property type="entry name" value="ADP-heptose--LPS heptosyltransferase II"/>
    <property type="match status" value="1"/>
</dbReference>
<dbReference type="GO" id="GO:0008713">
    <property type="term" value="F:ADP-heptose-lipopolysaccharide heptosyltransferase activity"/>
    <property type="evidence" value="ECO:0007669"/>
    <property type="project" value="UniProtKB-EC"/>
</dbReference>
<evidence type="ECO:0000256" key="5">
    <source>
        <dbReference type="ARBA" id="ARBA00047503"/>
    </source>
</evidence>
<organism evidence="6 7">
    <name type="scientific">Inmirania thermothiophila</name>
    <dbReference type="NCBI Taxonomy" id="1750597"/>
    <lineage>
        <taxon>Bacteria</taxon>
        <taxon>Pseudomonadati</taxon>
        <taxon>Pseudomonadota</taxon>
        <taxon>Gammaproteobacteria</taxon>
        <taxon>Chromatiales</taxon>
        <taxon>Ectothiorhodospiraceae</taxon>
        <taxon>Inmirania</taxon>
    </lineage>
</organism>
<gene>
    <name evidence="6" type="ORF">EDC57_2276</name>
</gene>
<dbReference type="EMBL" id="RJVI01000003">
    <property type="protein sequence ID" value="ROR29605.1"/>
    <property type="molecule type" value="Genomic_DNA"/>
</dbReference>
<dbReference type="InterPro" id="IPR002201">
    <property type="entry name" value="Glyco_trans_9"/>
</dbReference>
<evidence type="ECO:0000256" key="3">
    <source>
        <dbReference type="ARBA" id="ARBA00043995"/>
    </source>
</evidence>
<proteinExistence type="inferred from homology"/>
<dbReference type="PANTHER" id="PTHR30160">
    <property type="entry name" value="TETRAACYLDISACCHARIDE 4'-KINASE-RELATED"/>
    <property type="match status" value="1"/>
</dbReference>
<accession>A0A3N1XSI6</accession>
<sequence length="330" mass="35757">MLVVGPAWVGDMVMAQAVLRLLAARRPGVAIDVIAPPWSLPLVRRMPEVREAIALEVGHGEFGLGARWRLARRLRRRGYGQALLLPRSFKAALVPWLAGIPRRTGHLGEARRGLVNDVRPDPGRRRAPWVRRMAVLALEPGEAVPEVLPQPRLAVDEANRARLMTALGLAGEGPVLGLCPGAEYGPSKRWPARRYGALAARMAARGWRVWVFGSARERPLGEEVVAASGGAARNLCGRTRLEDVVDLMSACERVVTNDSGLMHVAAATGTALTVIYGASSPDYTPPLTPRARIVRRALACAPCFRRVCPLGHTACLEGIEVEEVERTCTP</sequence>